<sequence>MDVRQSNDGGASLAVFITNTGRDIPAGDAGGCAHGDHFRTYVLGLGSVCTRCIE</sequence>
<accession>G8RKA9</accession>
<dbReference type="STRING" id="710685.MycrhN_2956"/>
<evidence type="ECO:0000313" key="2">
    <source>
        <dbReference type="Proteomes" id="UP000005442"/>
    </source>
</evidence>
<protein>
    <submittedName>
        <fullName evidence="1">Uncharacterized protein</fullName>
    </submittedName>
</protein>
<name>G8RKA9_MYCRN</name>
<dbReference type="HOGENOM" id="CLU_3045609_0_0_11"/>
<organism evidence="1 2">
    <name type="scientific">Mycolicibacterium rhodesiae (strain NBB3)</name>
    <name type="common">Mycobacterium rhodesiae</name>
    <dbReference type="NCBI Taxonomy" id="710685"/>
    <lineage>
        <taxon>Bacteria</taxon>
        <taxon>Bacillati</taxon>
        <taxon>Actinomycetota</taxon>
        <taxon>Actinomycetes</taxon>
        <taxon>Mycobacteriales</taxon>
        <taxon>Mycobacteriaceae</taxon>
        <taxon>Mycolicibacterium</taxon>
    </lineage>
</organism>
<keyword evidence="2" id="KW-1185">Reference proteome</keyword>
<dbReference type="AlphaFoldDB" id="G8RKA9"/>
<reference evidence="1 2" key="1">
    <citation type="submission" date="2011-12" db="EMBL/GenBank/DDBJ databases">
        <title>Complete sequence of Mycobacterium rhodesiae NBB3.</title>
        <authorList>
            <consortium name="US DOE Joint Genome Institute"/>
            <person name="Lucas S."/>
            <person name="Han J."/>
            <person name="Lapidus A."/>
            <person name="Cheng J.-F."/>
            <person name="Goodwin L."/>
            <person name="Pitluck S."/>
            <person name="Peters L."/>
            <person name="Mikhailova N."/>
            <person name="Gu W."/>
            <person name="Detter J.C."/>
            <person name="Han C."/>
            <person name="Tapia R."/>
            <person name="Land M."/>
            <person name="Hauser L."/>
            <person name="Kyrpides N."/>
            <person name="Ivanova N."/>
            <person name="Pagani I."/>
            <person name="Mattes T."/>
            <person name="Holmes A."/>
            <person name="Rutledge P."/>
            <person name="Paulsen I."/>
            <person name="Coleman N."/>
            <person name="Woyke T."/>
        </authorList>
    </citation>
    <scope>NUCLEOTIDE SEQUENCE [LARGE SCALE GENOMIC DNA]</scope>
    <source>
        <strain evidence="1 2">NBB3</strain>
    </source>
</reference>
<dbReference type="KEGG" id="mrh:MycrhN_2956"/>
<gene>
    <name evidence="1" type="ordered locus">MycrhN_2956</name>
</gene>
<proteinExistence type="predicted"/>
<dbReference type="Proteomes" id="UP000005442">
    <property type="component" value="Chromosome"/>
</dbReference>
<evidence type="ECO:0000313" key="1">
    <source>
        <dbReference type="EMBL" id="AEV73511.1"/>
    </source>
</evidence>
<dbReference type="EMBL" id="CP003169">
    <property type="protein sequence ID" value="AEV73511.1"/>
    <property type="molecule type" value="Genomic_DNA"/>
</dbReference>